<dbReference type="PANTHER" id="PTHR11644">
    <property type="entry name" value="CYTIDINE DEAMINASE"/>
    <property type="match status" value="1"/>
</dbReference>
<keyword evidence="8 14" id="KW-0862">Zinc</keyword>
<evidence type="ECO:0000256" key="8">
    <source>
        <dbReference type="ARBA" id="ARBA00022833"/>
    </source>
</evidence>
<dbReference type="Pfam" id="PF00383">
    <property type="entry name" value="dCMP_cyt_deam_1"/>
    <property type="match status" value="1"/>
</dbReference>
<feature type="binding site" evidence="14">
    <location>
        <position position="117"/>
    </location>
    <ligand>
        <name>Zn(2+)</name>
        <dbReference type="ChEBI" id="CHEBI:29105"/>
        <note>catalytic</note>
    </ligand>
</feature>
<keyword evidence="7 15" id="KW-0378">Hydrolase</keyword>
<accession>A1ZMX8</accession>
<feature type="binding site" evidence="14">
    <location>
        <position position="120"/>
    </location>
    <ligand>
        <name>Zn(2+)</name>
        <dbReference type="ChEBI" id="CHEBI:29105"/>
        <note>catalytic</note>
    </ligand>
</feature>
<dbReference type="InterPro" id="IPR016193">
    <property type="entry name" value="Cytidine_deaminase-like"/>
</dbReference>
<dbReference type="PROSITE" id="PS00903">
    <property type="entry name" value="CYT_DCMP_DEAMINASES_1"/>
    <property type="match status" value="1"/>
</dbReference>
<dbReference type="OrthoDB" id="9795347at2"/>
<dbReference type="EC" id="3.5.4.5" evidence="4 15"/>
<evidence type="ECO:0000256" key="6">
    <source>
        <dbReference type="ARBA" id="ARBA00022723"/>
    </source>
</evidence>
<dbReference type="AlphaFoldDB" id="A1ZMX8"/>
<comment type="cofactor">
    <cofactor evidence="1 14 15">
        <name>Zn(2+)</name>
        <dbReference type="ChEBI" id="CHEBI:29105"/>
    </cofactor>
</comment>
<dbReference type="GO" id="GO:0072527">
    <property type="term" value="P:pyrimidine-containing compound metabolic process"/>
    <property type="evidence" value="ECO:0007669"/>
    <property type="project" value="UniProtKB-ARBA"/>
</dbReference>
<evidence type="ECO:0000256" key="9">
    <source>
        <dbReference type="ARBA" id="ARBA00032005"/>
    </source>
</evidence>
<comment type="similarity">
    <text evidence="3 15">Belongs to the cytidine and deoxycytidylate deaminase family.</text>
</comment>
<evidence type="ECO:0000256" key="14">
    <source>
        <dbReference type="PIRSR" id="PIRSR606262-3"/>
    </source>
</evidence>
<dbReference type="Proteomes" id="UP000004095">
    <property type="component" value="Unassembled WGS sequence"/>
</dbReference>
<dbReference type="NCBIfam" id="NF004064">
    <property type="entry name" value="PRK05578.1"/>
    <property type="match status" value="1"/>
</dbReference>
<evidence type="ECO:0000256" key="2">
    <source>
        <dbReference type="ARBA" id="ARBA00003949"/>
    </source>
</evidence>
<evidence type="ECO:0000313" key="17">
    <source>
        <dbReference type="EMBL" id="EAY28159.1"/>
    </source>
</evidence>
<dbReference type="PANTHER" id="PTHR11644:SF2">
    <property type="entry name" value="CYTIDINE DEAMINASE"/>
    <property type="match status" value="1"/>
</dbReference>
<comment type="function">
    <text evidence="2 15">This enzyme scavenges exogenous and endogenous cytidine and 2'-deoxycytidine for UMP synthesis.</text>
</comment>
<dbReference type="GO" id="GO:0004126">
    <property type="term" value="F:cytidine deaminase activity"/>
    <property type="evidence" value="ECO:0007669"/>
    <property type="project" value="UniProtKB-UniRule"/>
</dbReference>
<dbReference type="eggNOG" id="COG0295">
    <property type="taxonomic scope" value="Bacteria"/>
</dbReference>
<dbReference type="GO" id="GO:0005829">
    <property type="term" value="C:cytosol"/>
    <property type="evidence" value="ECO:0007669"/>
    <property type="project" value="TreeGrafter"/>
</dbReference>
<feature type="domain" description="CMP/dCMP-type deaminase" evidence="16">
    <location>
        <begin position="27"/>
        <end position="163"/>
    </location>
</feature>
<evidence type="ECO:0000256" key="5">
    <source>
        <dbReference type="ARBA" id="ARBA00018266"/>
    </source>
</evidence>
<sequence length="169" mass="18470">MSQTDQRKKLDITLSIDVYDRPSELAPEYASLLKAAEKITHQAYAPYSNFLVGAAILLDDGTVVTGSNQENAAYPSGICAERTAIYYTGAQYPNRTIKAIAVAAQRGDEVFLPAAPCGACRQAMLEYEEKQPHNIQLILQGQEEKVYVVSSIADLLPLKFGKKNLNSGE</sequence>
<dbReference type="EMBL" id="AAWS01000017">
    <property type="protein sequence ID" value="EAY28159.1"/>
    <property type="molecule type" value="Genomic_DNA"/>
</dbReference>
<feature type="binding site" evidence="14">
    <location>
        <position position="79"/>
    </location>
    <ligand>
        <name>Zn(2+)</name>
        <dbReference type="ChEBI" id="CHEBI:29105"/>
        <note>catalytic</note>
    </ligand>
</feature>
<evidence type="ECO:0000256" key="13">
    <source>
        <dbReference type="PIRSR" id="PIRSR606262-2"/>
    </source>
</evidence>
<evidence type="ECO:0000256" key="12">
    <source>
        <dbReference type="PIRSR" id="PIRSR606262-1"/>
    </source>
</evidence>
<dbReference type="SUPFAM" id="SSF53927">
    <property type="entry name" value="Cytidine deaminase-like"/>
    <property type="match status" value="1"/>
</dbReference>
<proteinExistence type="inferred from homology"/>
<comment type="catalytic activity">
    <reaction evidence="10 15">
        <text>2'-deoxycytidine + H2O + H(+) = 2'-deoxyuridine + NH4(+)</text>
        <dbReference type="Rhea" id="RHEA:13433"/>
        <dbReference type="ChEBI" id="CHEBI:15377"/>
        <dbReference type="ChEBI" id="CHEBI:15378"/>
        <dbReference type="ChEBI" id="CHEBI:15698"/>
        <dbReference type="ChEBI" id="CHEBI:16450"/>
        <dbReference type="ChEBI" id="CHEBI:28938"/>
        <dbReference type="EC" id="3.5.4.5"/>
    </reaction>
</comment>
<dbReference type="CDD" id="cd01283">
    <property type="entry name" value="cytidine_deaminase"/>
    <property type="match status" value="1"/>
</dbReference>
<keyword evidence="18" id="KW-1185">Reference proteome</keyword>
<evidence type="ECO:0000256" key="1">
    <source>
        <dbReference type="ARBA" id="ARBA00001947"/>
    </source>
</evidence>
<organism evidence="17 18">
    <name type="scientific">Microscilla marina ATCC 23134</name>
    <dbReference type="NCBI Taxonomy" id="313606"/>
    <lineage>
        <taxon>Bacteria</taxon>
        <taxon>Pseudomonadati</taxon>
        <taxon>Bacteroidota</taxon>
        <taxon>Cytophagia</taxon>
        <taxon>Cytophagales</taxon>
        <taxon>Microscillaceae</taxon>
        <taxon>Microscilla</taxon>
    </lineage>
</organism>
<dbReference type="InterPro" id="IPR016192">
    <property type="entry name" value="APOBEC/CMP_deaminase_Zn-bd"/>
</dbReference>
<dbReference type="InterPro" id="IPR050202">
    <property type="entry name" value="Cyt/Deoxycyt_deaminase"/>
</dbReference>
<reference evidence="17 18" key="1">
    <citation type="submission" date="2007-01" db="EMBL/GenBank/DDBJ databases">
        <authorList>
            <person name="Haygood M."/>
            <person name="Podell S."/>
            <person name="Anderson C."/>
            <person name="Hopkinson B."/>
            <person name="Roe K."/>
            <person name="Barbeau K."/>
            <person name="Gaasterland T."/>
            <person name="Ferriera S."/>
            <person name="Johnson J."/>
            <person name="Kravitz S."/>
            <person name="Beeson K."/>
            <person name="Sutton G."/>
            <person name="Rogers Y.-H."/>
            <person name="Friedman R."/>
            <person name="Frazier M."/>
            <person name="Venter J.C."/>
        </authorList>
    </citation>
    <scope>NUCLEOTIDE SEQUENCE [LARGE SCALE GENOMIC DNA]</scope>
    <source>
        <strain evidence="17 18">ATCC 23134</strain>
    </source>
</reference>
<name>A1ZMX8_MICM2</name>
<gene>
    <name evidence="17" type="ORF">M23134_03420</name>
</gene>
<dbReference type="GO" id="GO:0042802">
    <property type="term" value="F:identical protein binding"/>
    <property type="evidence" value="ECO:0007669"/>
    <property type="project" value="UniProtKB-ARBA"/>
</dbReference>
<dbReference type="GO" id="GO:0055086">
    <property type="term" value="P:nucleobase-containing small molecule metabolic process"/>
    <property type="evidence" value="ECO:0007669"/>
    <property type="project" value="UniProtKB-ARBA"/>
</dbReference>
<evidence type="ECO:0000256" key="10">
    <source>
        <dbReference type="ARBA" id="ARBA00049252"/>
    </source>
</evidence>
<keyword evidence="6 14" id="KW-0479">Metal-binding</keyword>
<evidence type="ECO:0000256" key="3">
    <source>
        <dbReference type="ARBA" id="ARBA00006576"/>
    </source>
</evidence>
<dbReference type="InterPro" id="IPR002125">
    <property type="entry name" value="CMP_dCMP_dom"/>
</dbReference>
<dbReference type="RefSeq" id="WP_002698285.1">
    <property type="nucleotide sequence ID" value="NZ_AAWS01000017.1"/>
</dbReference>
<protein>
    <recommendedName>
        <fullName evidence="5 15">Cytidine deaminase</fullName>
        <ecNumber evidence="4 15">3.5.4.5</ecNumber>
    </recommendedName>
    <alternativeName>
        <fullName evidence="9 15">Cytidine aminohydrolase</fullName>
    </alternativeName>
</protein>
<dbReference type="Gene3D" id="3.40.140.10">
    <property type="entry name" value="Cytidine Deaminase, domain 2"/>
    <property type="match status" value="1"/>
</dbReference>
<evidence type="ECO:0000313" key="18">
    <source>
        <dbReference type="Proteomes" id="UP000004095"/>
    </source>
</evidence>
<comment type="caution">
    <text evidence="17">The sequence shown here is derived from an EMBL/GenBank/DDBJ whole genome shotgun (WGS) entry which is preliminary data.</text>
</comment>
<evidence type="ECO:0000256" key="7">
    <source>
        <dbReference type="ARBA" id="ARBA00022801"/>
    </source>
</evidence>
<dbReference type="InterPro" id="IPR006262">
    <property type="entry name" value="Cyt_deam_tetra"/>
</dbReference>
<dbReference type="GO" id="GO:0008270">
    <property type="term" value="F:zinc ion binding"/>
    <property type="evidence" value="ECO:0007669"/>
    <property type="project" value="UniProtKB-UniRule"/>
</dbReference>
<feature type="binding site" evidence="13">
    <location>
        <begin position="68"/>
        <end position="74"/>
    </location>
    <ligand>
        <name>substrate</name>
    </ligand>
</feature>
<evidence type="ECO:0000256" key="4">
    <source>
        <dbReference type="ARBA" id="ARBA00012783"/>
    </source>
</evidence>
<dbReference type="PROSITE" id="PS51747">
    <property type="entry name" value="CYT_DCMP_DEAMINASES_2"/>
    <property type="match status" value="1"/>
</dbReference>
<dbReference type="NCBIfam" id="TIGR01354">
    <property type="entry name" value="cyt_deam_tetra"/>
    <property type="match status" value="1"/>
</dbReference>
<feature type="active site" description="Proton donor" evidence="12">
    <location>
        <position position="81"/>
    </location>
</feature>
<evidence type="ECO:0000256" key="11">
    <source>
        <dbReference type="ARBA" id="ARBA00049558"/>
    </source>
</evidence>
<evidence type="ECO:0000259" key="16">
    <source>
        <dbReference type="PROSITE" id="PS51747"/>
    </source>
</evidence>
<comment type="catalytic activity">
    <reaction evidence="11 15">
        <text>cytidine + H2O + H(+) = uridine + NH4(+)</text>
        <dbReference type="Rhea" id="RHEA:16069"/>
        <dbReference type="ChEBI" id="CHEBI:15377"/>
        <dbReference type="ChEBI" id="CHEBI:15378"/>
        <dbReference type="ChEBI" id="CHEBI:16704"/>
        <dbReference type="ChEBI" id="CHEBI:17562"/>
        <dbReference type="ChEBI" id="CHEBI:28938"/>
        <dbReference type="EC" id="3.5.4.5"/>
    </reaction>
</comment>
<evidence type="ECO:0000256" key="15">
    <source>
        <dbReference type="RuleBase" id="RU364006"/>
    </source>
</evidence>